<sequence length="137" mass="14737" precursor="true">MFLNMSNLNLANLLAAAPQAAEAAADGFQMSNSFAIYLLNLILWGGTISLVLGIIFCLLRILKGPHMADRVLAADTLSMQVLGLVVILTIVTRESMYFDVVLGVAIIGFASTVAFSQYIGARADEKMHAKDNKETNS</sequence>
<dbReference type="PANTHER" id="PTHR34702:SF1">
    <property type="entry name" value="NA(+)_H(+) ANTIPORTER SUBUNIT F"/>
    <property type="match status" value="1"/>
</dbReference>
<proteinExistence type="inferred from homology"/>
<keyword evidence="5 8" id="KW-0812">Transmembrane</keyword>
<dbReference type="InterPro" id="IPR007208">
    <property type="entry name" value="MrpF/PhaF-like"/>
</dbReference>
<protein>
    <submittedName>
        <fullName evidence="10">Na(+)/H(+) antiporter subunit F</fullName>
    </submittedName>
</protein>
<dbReference type="GO" id="GO:0015385">
    <property type="term" value="F:sodium:proton antiporter activity"/>
    <property type="evidence" value="ECO:0007669"/>
    <property type="project" value="TreeGrafter"/>
</dbReference>
<keyword evidence="9" id="KW-0732">Signal</keyword>
<feature type="chain" id="PRO_5021887602" evidence="9">
    <location>
        <begin position="24"/>
        <end position="137"/>
    </location>
</feature>
<reference evidence="10 11" key="1">
    <citation type="submission" date="2019-02" db="EMBL/GenBank/DDBJ databases">
        <title>Deep-cultivation of Planctomycetes and their phenomic and genomic characterization uncovers novel biology.</title>
        <authorList>
            <person name="Wiegand S."/>
            <person name="Jogler M."/>
            <person name="Boedeker C."/>
            <person name="Pinto D."/>
            <person name="Vollmers J."/>
            <person name="Rivas-Marin E."/>
            <person name="Kohn T."/>
            <person name="Peeters S.H."/>
            <person name="Heuer A."/>
            <person name="Rast P."/>
            <person name="Oberbeckmann S."/>
            <person name="Bunk B."/>
            <person name="Jeske O."/>
            <person name="Meyerdierks A."/>
            <person name="Storesund J.E."/>
            <person name="Kallscheuer N."/>
            <person name="Luecker S."/>
            <person name="Lage O.M."/>
            <person name="Pohl T."/>
            <person name="Merkel B.J."/>
            <person name="Hornburger P."/>
            <person name="Mueller R.-W."/>
            <person name="Bruemmer F."/>
            <person name="Labrenz M."/>
            <person name="Spormann A.M."/>
            <person name="Op den Camp H."/>
            <person name="Overmann J."/>
            <person name="Amann R."/>
            <person name="Jetten M.S.M."/>
            <person name="Mascher T."/>
            <person name="Medema M.H."/>
            <person name="Devos D.P."/>
            <person name="Kaster A.-K."/>
            <person name="Ovreas L."/>
            <person name="Rohde M."/>
            <person name="Galperin M.Y."/>
            <person name="Jogler C."/>
        </authorList>
    </citation>
    <scope>NUCLEOTIDE SEQUENCE [LARGE SCALE GENOMIC DNA]</scope>
    <source>
        <strain evidence="10 11">KS4</strain>
    </source>
</reference>
<evidence type="ECO:0000256" key="2">
    <source>
        <dbReference type="ARBA" id="ARBA00009212"/>
    </source>
</evidence>
<evidence type="ECO:0000256" key="1">
    <source>
        <dbReference type="ARBA" id="ARBA00004651"/>
    </source>
</evidence>
<dbReference type="PANTHER" id="PTHR34702">
    <property type="entry name" value="NA(+)/H(+) ANTIPORTER SUBUNIT F1"/>
    <property type="match status" value="1"/>
</dbReference>
<evidence type="ECO:0000256" key="8">
    <source>
        <dbReference type="SAM" id="Phobius"/>
    </source>
</evidence>
<dbReference type="GO" id="GO:0005886">
    <property type="term" value="C:plasma membrane"/>
    <property type="evidence" value="ECO:0007669"/>
    <property type="project" value="UniProtKB-SubCell"/>
</dbReference>
<keyword evidence="4" id="KW-1003">Cell membrane</keyword>
<evidence type="ECO:0000256" key="6">
    <source>
        <dbReference type="ARBA" id="ARBA00022989"/>
    </source>
</evidence>
<evidence type="ECO:0000256" key="4">
    <source>
        <dbReference type="ARBA" id="ARBA00022475"/>
    </source>
</evidence>
<dbReference type="Pfam" id="PF04066">
    <property type="entry name" value="MrpF_PhaF"/>
    <property type="match status" value="1"/>
</dbReference>
<comment type="similarity">
    <text evidence="2">Belongs to the CPA3 antiporters (TC 2.A.63) subunit F family.</text>
</comment>
<evidence type="ECO:0000313" key="10">
    <source>
        <dbReference type="EMBL" id="QDU33800.1"/>
    </source>
</evidence>
<organism evidence="10 11">
    <name type="scientific">Poriferisphaera corsica</name>
    <dbReference type="NCBI Taxonomy" id="2528020"/>
    <lineage>
        <taxon>Bacteria</taxon>
        <taxon>Pseudomonadati</taxon>
        <taxon>Planctomycetota</taxon>
        <taxon>Phycisphaerae</taxon>
        <taxon>Phycisphaerales</taxon>
        <taxon>Phycisphaeraceae</taxon>
        <taxon>Poriferisphaera</taxon>
    </lineage>
</organism>
<evidence type="ECO:0000313" key="11">
    <source>
        <dbReference type="Proteomes" id="UP000317369"/>
    </source>
</evidence>
<dbReference type="Proteomes" id="UP000317369">
    <property type="component" value="Chromosome"/>
</dbReference>
<feature type="signal peptide" evidence="9">
    <location>
        <begin position="1"/>
        <end position="23"/>
    </location>
</feature>
<keyword evidence="11" id="KW-1185">Reference proteome</keyword>
<name>A0A517YU93_9BACT</name>
<evidence type="ECO:0000256" key="9">
    <source>
        <dbReference type="SAM" id="SignalP"/>
    </source>
</evidence>
<feature type="transmembrane region" description="Helical" evidence="8">
    <location>
        <begin position="35"/>
        <end position="59"/>
    </location>
</feature>
<gene>
    <name evidence="10" type="primary">mrpF</name>
    <name evidence="10" type="ORF">KS4_18580</name>
</gene>
<evidence type="ECO:0000256" key="5">
    <source>
        <dbReference type="ARBA" id="ARBA00022692"/>
    </source>
</evidence>
<evidence type="ECO:0000256" key="3">
    <source>
        <dbReference type="ARBA" id="ARBA00022448"/>
    </source>
</evidence>
<evidence type="ECO:0000256" key="7">
    <source>
        <dbReference type="ARBA" id="ARBA00023136"/>
    </source>
</evidence>
<keyword evidence="7 8" id="KW-0472">Membrane</keyword>
<feature type="transmembrane region" description="Helical" evidence="8">
    <location>
        <begin position="71"/>
        <end position="91"/>
    </location>
</feature>
<dbReference type="KEGG" id="pcor:KS4_18580"/>
<accession>A0A517YU93</accession>
<feature type="transmembrane region" description="Helical" evidence="8">
    <location>
        <begin position="97"/>
        <end position="120"/>
    </location>
</feature>
<comment type="subcellular location">
    <subcellularLocation>
        <location evidence="1">Cell membrane</location>
        <topology evidence="1">Multi-pass membrane protein</topology>
    </subcellularLocation>
</comment>
<keyword evidence="3" id="KW-0813">Transport</keyword>
<dbReference type="AlphaFoldDB" id="A0A517YU93"/>
<keyword evidence="6 8" id="KW-1133">Transmembrane helix</keyword>
<dbReference type="EMBL" id="CP036425">
    <property type="protein sequence ID" value="QDU33800.1"/>
    <property type="molecule type" value="Genomic_DNA"/>
</dbReference>